<evidence type="ECO:0000256" key="6">
    <source>
        <dbReference type="ARBA" id="ARBA00022898"/>
    </source>
</evidence>
<dbReference type="OrthoDB" id="6752799at2759"/>
<dbReference type="KEGG" id="pfy:PFICI_11952"/>
<gene>
    <name evidence="8" type="ORF">PFICI_11952</name>
</gene>
<comment type="similarity">
    <text evidence="2">Belongs to the class-I pyridoxal-phosphate-dependent aminotransferase family.</text>
</comment>
<keyword evidence="4" id="KW-0032">Aminotransferase</keyword>
<evidence type="ECO:0000259" key="7">
    <source>
        <dbReference type="Pfam" id="PF00155"/>
    </source>
</evidence>
<reference evidence="9" key="1">
    <citation type="journal article" date="2015" name="BMC Genomics">
        <title>Genomic and transcriptomic analysis of the endophytic fungus Pestalotiopsis fici reveals its lifestyle and high potential for synthesis of natural products.</title>
        <authorList>
            <person name="Wang X."/>
            <person name="Zhang X."/>
            <person name="Liu L."/>
            <person name="Xiang M."/>
            <person name="Wang W."/>
            <person name="Sun X."/>
            <person name="Che Y."/>
            <person name="Guo L."/>
            <person name="Liu G."/>
            <person name="Guo L."/>
            <person name="Wang C."/>
            <person name="Yin W.B."/>
            <person name="Stadler M."/>
            <person name="Zhang X."/>
            <person name="Liu X."/>
        </authorList>
    </citation>
    <scope>NUCLEOTIDE SEQUENCE [LARGE SCALE GENOMIC DNA]</scope>
    <source>
        <strain evidence="9">W106-1 / CGMCC3.15140</strain>
    </source>
</reference>
<evidence type="ECO:0000256" key="5">
    <source>
        <dbReference type="ARBA" id="ARBA00022679"/>
    </source>
</evidence>
<keyword evidence="9" id="KW-1185">Reference proteome</keyword>
<keyword evidence="5" id="KW-0808">Transferase</keyword>
<dbReference type="InterPro" id="IPR015421">
    <property type="entry name" value="PyrdxlP-dep_Trfase_major"/>
</dbReference>
<dbReference type="OMA" id="YSIYLCE"/>
<dbReference type="HOGENOM" id="CLU_032440_0_1_1"/>
<dbReference type="eggNOG" id="KOG1411">
    <property type="taxonomic scope" value="Eukaryota"/>
</dbReference>
<dbReference type="InterPro" id="IPR000796">
    <property type="entry name" value="Asp_trans"/>
</dbReference>
<dbReference type="Gene3D" id="3.90.1150.10">
    <property type="entry name" value="Aspartate Aminotransferase, domain 1"/>
    <property type="match status" value="2"/>
</dbReference>
<dbReference type="AlphaFoldDB" id="W3WRR9"/>
<dbReference type="GeneID" id="19276965"/>
<evidence type="ECO:0000256" key="3">
    <source>
        <dbReference type="ARBA" id="ARBA00011738"/>
    </source>
</evidence>
<dbReference type="InterPro" id="IPR015424">
    <property type="entry name" value="PyrdxlP-dep_Trfase"/>
</dbReference>
<evidence type="ECO:0000313" key="8">
    <source>
        <dbReference type="EMBL" id="ETS76565.1"/>
    </source>
</evidence>
<evidence type="ECO:0000256" key="2">
    <source>
        <dbReference type="ARBA" id="ARBA00007441"/>
    </source>
</evidence>
<dbReference type="Proteomes" id="UP000030651">
    <property type="component" value="Unassembled WGS sequence"/>
</dbReference>
<dbReference type="STRING" id="1229662.W3WRR9"/>
<dbReference type="CDD" id="cd00609">
    <property type="entry name" value="AAT_like"/>
    <property type="match status" value="1"/>
</dbReference>
<comment type="subunit">
    <text evidence="3">Homodimer.</text>
</comment>
<protein>
    <recommendedName>
        <fullName evidence="7">Aminotransferase class I/classII large domain-containing protein</fullName>
    </recommendedName>
</protein>
<organism evidence="8 9">
    <name type="scientific">Pestalotiopsis fici (strain W106-1 / CGMCC3.15140)</name>
    <dbReference type="NCBI Taxonomy" id="1229662"/>
    <lineage>
        <taxon>Eukaryota</taxon>
        <taxon>Fungi</taxon>
        <taxon>Dikarya</taxon>
        <taxon>Ascomycota</taxon>
        <taxon>Pezizomycotina</taxon>
        <taxon>Sordariomycetes</taxon>
        <taxon>Xylariomycetidae</taxon>
        <taxon>Amphisphaeriales</taxon>
        <taxon>Sporocadaceae</taxon>
        <taxon>Pestalotiopsis</taxon>
    </lineage>
</organism>
<accession>W3WRR9</accession>
<dbReference type="EMBL" id="KI912117">
    <property type="protein sequence ID" value="ETS76565.1"/>
    <property type="molecule type" value="Genomic_DNA"/>
</dbReference>
<comment type="cofactor">
    <cofactor evidence="1">
        <name>pyridoxal 5'-phosphate</name>
        <dbReference type="ChEBI" id="CHEBI:597326"/>
    </cofactor>
</comment>
<dbReference type="InterPro" id="IPR004839">
    <property type="entry name" value="Aminotransferase_I/II_large"/>
</dbReference>
<evidence type="ECO:0000256" key="4">
    <source>
        <dbReference type="ARBA" id="ARBA00022576"/>
    </source>
</evidence>
<dbReference type="PANTHER" id="PTHR11879">
    <property type="entry name" value="ASPARTATE AMINOTRANSFERASE"/>
    <property type="match status" value="1"/>
</dbReference>
<dbReference type="GO" id="GO:0030170">
    <property type="term" value="F:pyridoxal phosphate binding"/>
    <property type="evidence" value="ECO:0007669"/>
    <property type="project" value="InterPro"/>
</dbReference>
<keyword evidence="6" id="KW-0663">Pyridoxal phosphate</keyword>
<dbReference type="SUPFAM" id="SSF53383">
    <property type="entry name" value="PLP-dependent transferases"/>
    <property type="match status" value="1"/>
</dbReference>
<evidence type="ECO:0000256" key="1">
    <source>
        <dbReference type="ARBA" id="ARBA00001933"/>
    </source>
</evidence>
<dbReference type="Gene3D" id="3.40.640.10">
    <property type="entry name" value="Type I PLP-dependent aspartate aminotransferase-like (Major domain)"/>
    <property type="match status" value="1"/>
</dbReference>
<dbReference type="RefSeq" id="XP_007838724.1">
    <property type="nucleotide sequence ID" value="XM_007840533.1"/>
</dbReference>
<dbReference type="PANTHER" id="PTHR11879:SF55">
    <property type="entry name" value="GLUTAMATE OXALOACETATE TRANSAMINASE 1, ISOFORM B"/>
    <property type="match status" value="1"/>
</dbReference>
<name>W3WRR9_PESFW</name>
<dbReference type="PRINTS" id="PR00799">
    <property type="entry name" value="TRANSAMINASE"/>
</dbReference>
<dbReference type="GO" id="GO:0006520">
    <property type="term" value="P:amino acid metabolic process"/>
    <property type="evidence" value="ECO:0007669"/>
    <property type="project" value="InterPro"/>
</dbReference>
<dbReference type="Pfam" id="PF00155">
    <property type="entry name" value="Aminotran_1_2"/>
    <property type="match status" value="1"/>
</dbReference>
<dbReference type="GO" id="GO:0004069">
    <property type="term" value="F:L-aspartate:2-oxoglutarate aminotransferase activity"/>
    <property type="evidence" value="ECO:0007669"/>
    <property type="project" value="TreeGrafter"/>
</dbReference>
<sequence length="392" mass="43737">MLTKSKTFSWVPRGPVDPMFKLKALADGDKSPSKVDLGAGVYRIENGQYHEFESIKRAKSRLQALNIGHDLASIQTVAGTGANRLGAAFLKKYFPSAEKSSQANTTKAFVGTPTWGNYEPLFTHAGIEVEKYRYYDRTSGLFDFDSTLTAAERAPEQSIFILQGTCHNPTGMDPSREQWKCLADIMRQRHHFAFFDVAYQGFGSQNADHGAQDVWAVRCFAELGIPMLVCQSFSKNMGLYSERTGALHVVCSDAAIASNVLDSLRSIARWEYSSAPAYGALLANIILNDKEIYSAWGLELAAASSRIYSLRRKLYHLLSVKYKSPGDWENIISEQGLFSYLKLNEAQVTQLVKEFRIYLPENGRINVSGLNEDNLEKVASSIDAVIRRINIQ</sequence>
<evidence type="ECO:0000313" key="9">
    <source>
        <dbReference type="Proteomes" id="UP000030651"/>
    </source>
</evidence>
<dbReference type="InterPro" id="IPR015422">
    <property type="entry name" value="PyrdxlP-dep_Trfase_small"/>
</dbReference>
<proteinExistence type="inferred from homology"/>
<dbReference type="InParanoid" id="W3WRR9"/>
<feature type="domain" description="Aminotransferase class I/classII large" evidence="7">
    <location>
        <begin position="72"/>
        <end position="382"/>
    </location>
</feature>